<organism evidence="1">
    <name type="scientific">Kwoniella bestiolae CBS 10118</name>
    <dbReference type="NCBI Taxonomy" id="1296100"/>
    <lineage>
        <taxon>Eukaryota</taxon>
        <taxon>Fungi</taxon>
        <taxon>Dikarya</taxon>
        <taxon>Basidiomycota</taxon>
        <taxon>Agaricomycotina</taxon>
        <taxon>Tremellomycetes</taxon>
        <taxon>Tremellales</taxon>
        <taxon>Cryptococcaceae</taxon>
        <taxon>Kwoniella</taxon>
    </lineage>
</organism>
<dbReference type="EMBL" id="KI894024">
    <property type="protein sequence ID" value="OCF22871.1"/>
    <property type="molecule type" value="Genomic_DNA"/>
</dbReference>
<protein>
    <submittedName>
        <fullName evidence="1">Uncharacterized protein</fullName>
    </submittedName>
</protein>
<dbReference type="VEuPathDB" id="FungiDB:I302_07218"/>
<evidence type="ECO:0000313" key="1">
    <source>
        <dbReference type="EMBL" id="OCF22871.1"/>
    </source>
</evidence>
<reference evidence="1" key="3">
    <citation type="submission" date="2014-01" db="EMBL/GenBank/DDBJ databases">
        <title>Evolution of pathogenesis and genome organization in the Tremellales.</title>
        <authorList>
            <person name="Cuomo C."/>
            <person name="Litvintseva A."/>
            <person name="Heitman J."/>
            <person name="Chen Y."/>
            <person name="Sun S."/>
            <person name="Springer D."/>
            <person name="Dromer F."/>
            <person name="Young S."/>
            <person name="Zeng Q."/>
            <person name="Chapman S."/>
            <person name="Gujja S."/>
            <person name="Saif S."/>
            <person name="Birren B."/>
        </authorList>
    </citation>
    <scope>NUCLEOTIDE SEQUENCE</scope>
    <source>
        <strain evidence="1">CBS 10118</strain>
    </source>
</reference>
<reference evidence="1" key="1">
    <citation type="submission" date="2013-07" db="EMBL/GenBank/DDBJ databases">
        <title>The Genome Sequence of Cryptococcus bestiolae CBS10118.</title>
        <authorList>
            <consortium name="The Broad Institute Genome Sequencing Platform"/>
            <person name="Cuomo C."/>
            <person name="Litvintseva A."/>
            <person name="Chen Y."/>
            <person name="Heitman J."/>
            <person name="Sun S."/>
            <person name="Springer D."/>
            <person name="Dromer F."/>
            <person name="Young S.K."/>
            <person name="Zeng Q."/>
            <person name="Gargeya S."/>
            <person name="Fitzgerald M."/>
            <person name="Abouelleil A."/>
            <person name="Alvarado L."/>
            <person name="Berlin A.M."/>
            <person name="Chapman S.B."/>
            <person name="Dewar J."/>
            <person name="Goldberg J."/>
            <person name="Griggs A."/>
            <person name="Gujja S."/>
            <person name="Hansen M."/>
            <person name="Howarth C."/>
            <person name="Imamovic A."/>
            <person name="Larimer J."/>
            <person name="McCowan C."/>
            <person name="Murphy C."/>
            <person name="Pearson M."/>
            <person name="Priest M."/>
            <person name="Roberts A."/>
            <person name="Saif S."/>
            <person name="Shea T."/>
            <person name="Sykes S."/>
            <person name="Wortman J."/>
            <person name="Nusbaum C."/>
            <person name="Birren B."/>
        </authorList>
    </citation>
    <scope>NUCLEOTIDE SEQUENCE [LARGE SCALE GENOMIC DNA]</scope>
    <source>
        <strain evidence="1">CBS 10118</strain>
    </source>
</reference>
<proteinExistence type="predicted"/>
<dbReference type="KEGG" id="kbi:30211617"/>
<dbReference type="GeneID" id="30211617"/>
<evidence type="ECO:0000313" key="3">
    <source>
        <dbReference type="Proteomes" id="UP000092730"/>
    </source>
</evidence>
<evidence type="ECO:0000313" key="2">
    <source>
        <dbReference type="EMBL" id="WVW86364.1"/>
    </source>
</evidence>
<name>A0A1B9FVU6_9TREE</name>
<dbReference type="Proteomes" id="UP000092730">
    <property type="component" value="Chromosome 7"/>
</dbReference>
<dbReference type="RefSeq" id="XP_019043941.1">
    <property type="nucleotide sequence ID" value="XM_019193818.1"/>
</dbReference>
<accession>A0A1B9FVU6</accession>
<dbReference type="EMBL" id="CP144547">
    <property type="protein sequence ID" value="WVW86364.1"/>
    <property type="molecule type" value="Genomic_DNA"/>
</dbReference>
<reference evidence="2" key="2">
    <citation type="submission" date="2013-07" db="EMBL/GenBank/DDBJ databases">
        <authorList>
            <consortium name="The Broad Institute Genome Sequencing Platform"/>
            <person name="Cuomo C."/>
            <person name="Litvintseva A."/>
            <person name="Chen Y."/>
            <person name="Heitman J."/>
            <person name="Sun S."/>
            <person name="Springer D."/>
            <person name="Dromer F."/>
            <person name="Young S.K."/>
            <person name="Zeng Q."/>
            <person name="Gargeya S."/>
            <person name="Fitzgerald M."/>
            <person name="Abouelleil A."/>
            <person name="Alvarado L."/>
            <person name="Berlin A.M."/>
            <person name="Chapman S.B."/>
            <person name="Dewar J."/>
            <person name="Goldberg J."/>
            <person name="Griggs A."/>
            <person name="Gujja S."/>
            <person name="Hansen M."/>
            <person name="Howarth C."/>
            <person name="Imamovic A."/>
            <person name="Larimer J."/>
            <person name="McCowan C."/>
            <person name="Murphy C."/>
            <person name="Pearson M."/>
            <person name="Priest M."/>
            <person name="Roberts A."/>
            <person name="Saif S."/>
            <person name="Shea T."/>
            <person name="Sykes S."/>
            <person name="Wortman J."/>
            <person name="Nusbaum C."/>
            <person name="Birren B."/>
        </authorList>
    </citation>
    <scope>NUCLEOTIDE SEQUENCE</scope>
    <source>
        <strain evidence="2">CBS 10118</strain>
    </source>
</reference>
<reference evidence="2" key="4">
    <citation type="submission" date="2024-02" db="EMBL/GenBank/DDBJ databases">
        <title>Comparative genomics of Cryptococcus and Kwoniella reveals pathogenesis evolution and contrasting modes of karyotype evolution via chromosome fusion or intercentromeric recombination.</title>
        <authorList>
            <person name="Coelho M.A."/>
            <person name="David-Palma M."/>
            <person name="Shea T."/>
            <person name="Bowers K."/>
            <person name="McGinley-Smith S."/>
            <person name="Mohammad A.W."/>
            <person name="Gnirke A."/>
            <person name="Yurkov A.M."/>
            <person name="Nowrousian M."/>
            <person name="Sun S."/>
            <person name="Cuomo C.A."/>
            <person name="Heitman J."/>
        </authorList>
    </citation>
    <scope>NUCLEOTIDE SEQUENCE</scope>
    <source>
        <strain evidence="2">CBS 10118</strain>
    </source>
</reference>
<gene>
    <name evidence="1" type="ORF">I302_07218</name>
    <name evidence="2" type="ORF">I302_108408</name>
</gene>
<keyword evidence="3" id="KW-1185">Reference proteome</keyword>
<sequence length="159" mass="17919">MNFRANLLLYEAIRSSKWASKVENGSFAEIPDSRHCPLLLNEGVQRVRDSITDKDTYQQWLFSKQNTAYTYTDPEIETATKEFWLDNFRATMEEELRDFSMYMDILAQAAAKAAVKAAVKAAAEADKASVEVAGTVEDWDSEGYAMVNMDTSDTSFSVL</sequence>
<dbReference type="AlphaFoldDB" id="A0A1B9FVU6"/>